<evidence type="ECO:0000313" key="8">
    <source>
        <dbReference type="EMBL" id="CAF1923238.1"/>
    </source>
</evidence>
<dbReference type="Pfam" id="PF00008">
    <property type="entry name" value="EGF"/>
    <property type="match status" value="1"/>
</dbReference>
<dbReference type="GO" id="GO:0007219">
    <property type="term" value="P:Notch signaling pathway"/>
    <property type="evidence" value="ECO:0007669"/>
    <property type="project" value="TreeGrafter"/>
</dbReference>
<comment type="caution">
    <text evidence="4">Lacks conserved residue(s) required for the propagation of feature annotation.</text>
</comment>
<dbReference type="GO" id="GO:0005886">
    <property type="term" value="C:plasma membrane"/>
    <property type="evidence" value="ECO:0007669"/>
    <property type="project" value="TreeGrafter"/>
</dbReference>
<protein>
    <recommendedName>
        <fullName evidence="7">EGF-like domain-containing protein</fullName>
    </recommendedName>
</protein>
<dbReference type="PANTHER" id="PTHR45836">
    <property type="entry name" value="SLIT HOMOLOG"/>
    <property type="match status" value="1"/>
</dbReference>
<dbReference type="SUPFAM" id="SSF57196">
    <property type="entry name" value="EGF/Laminin"/>
    <property type="match status" value="2"/>
</dbReference>
<evidence type="ECO:0000256" key="1">
    <source>
        <dbReference type="ARBA" id="ARBA00022536"/>
    </source>
</evidence>
<gene>
    <name evidence="8" type="ORF">MBJ925_LOCUS2746</name>
</gene>
<name>A0A816KZJ2_9BILA</name>
<keyword evidence="2 6" id="KW-0732">Signal</keyword>
<feature type="disulfide bond" evidence="4">
    <location>
        <begin position="359"/>
        <end position="368"/>
    </location>
</feature>
<dbReference type="EMBL" id="CAJNRE010000172">
    <property type="protein sequence ID" value="CAF1923238.1"/>
    <property type="molecule type" value="Genomic_DNA"/>
</dbReference>
<proteinExistence type="predicted"/>
<dbReference type="PROSITE" id="PS01186">
    <property type="entry name" value="EGF_2"/>
    <property type="match status" value="2"/>
</dbReference>
<dbReference type="GO" id="GO:0009986">
    <property type="term" value="C:cell surface"/>
    <property type="evidence" value="ECO:0007669"/>
    <property type="project" value="TreeGrafter"/>
</dbReference>
<dbReference type="InterPro" id="IPR051355">
    <property type="entry name" value="Notch/Slit_guidance"/>
</dbReference>
<keyword evidence="1 4" id="KW-0245">EGF-like domain</keyword>
<keyword evidence="5" id="KW-1133">Transmembrane helix</keyword>
<evidence type="ECO:0000256" key="4">
    <source>
        <dbReference type="PROSITE-ProRule" id="PRU00076"/>
    </source>
</evidence>
<accession>A0A816KZJ2</accession>
<evidence type="ECO:0000256" key="5">
    <source>
        <dbReference type="SAM" id="Phobius"/>
    </source>
</evidence>
<dbReference type="Gene3D" id="2.10.25.10">
    <property type="entry name" value="Laminin"/>
    <property type="match status" value="2"/>
</dbReference>
<feature type="chain" id="PRO_5032956915" description="EGF-like domain-containing protein" evidence="6">
    <location>
        <begin position="24"/>
        <end position="537"/>
    </location>
</feature>
<dbReference type="Proteomes" id="UP000663824">
    <property type="component" value="Unassembled WGS sequence"/>
</dbReference>
<evidence type="ECO:0000313" key="9">
    <source>
        <dbReference type="Proteomes" id="UP000663824"/>
    </source>
</evidence>
<dbReference type="PROSITE" id="PS50026">
    <property type="entry name" value="EGF_3"/>
    <property type="match status" value="3"/>
</dbReference>
<feature type="disulfide bond" evidence="4">
    <location>
        <begin position="405"/>
        <end position="414"/>
    </location>
</feature>
<dbReference type="GO" id="GO:0007411">
    <property type="term" value="P:axon guidance"/>
    <property type="evidence" value="ECO:0007669"/>
    <property type="project" value="TreeGrafter"/>
</dbReference>
<evidence type="ECO:0000256" key="3">
    <source>
        <dbReference type="ARBA" id="ARBA00022737"/>
    </source>
</evidence>
<dbReference type="SMART" id="SM00181">
    <property type="entry name" value="EGF"/>
    <property type="match status" value="3"/>
</dbReference>
<keyword evidence="5" id="KW-0812">Transmembrane</keyword>
<reference evidence="8" key="1">
    <citation type="submission" date="2021-02" db="EMBL/GenBank/DDBJ databases">
        <authorList>
            <person name="Nowell W R."/>
        </authorList>
    </citation>
    <scope>NUCLEOTIDE SEQUENCE</scope>
</reference>
<evidence type="ECO:0000259" key="7">
    <source>
        <dbReference type="PROSITE" id="PS50026"/>
    </source>
</evidence>
<evidence type="ECO:0000256" key="6">
    <source>
        <dbReference type="SAM" id="SignalP"/>
    </source>
</evidence>
<dbReference type="PANTHER" id="PTHR45836:SF13">
    <property type="entry name" value="PROTEIN CRUMBS"/>
    <property type="match status" value="1"/>
</dbReference>
<comment type="caution">
    <text evidence="8">The sequence shown here is derived from an EMBL/GenBank/DDBJ whole genome shotgun (WGS) entry which is preliminary data.</text>
</comment>
<keyword evidence="3" id="KW-0677">Repeat</keyword>
<dbReference type="PROSITE" id="PS00022">
    <property type="entry name" value="EGF_1"/>
    <property type="match status" value="2"/>
</dbReference>
<dbReference type="InterPro" id="IPR000742">
    <property type="entry name" value="EGF"/>
</dbReference>
<keyword evidence="4" id="KW-1015">Disulfide bond</keyword>
<keyword evidence="5" id="KW-0472">Membrane</keyword>
<feature type="domain" description="EGF-like" evidence="7">
    <location>
        <begin position="329"/>
        <end position="369"/>
    </location>
</feature>
<feature type="signal peptide" evidence="6">
    <location>
        <begin position="1"/>
        <end position="23"/>
    </location>
</feature>
<dbReference type="AlphaFoldDB" id="A0A816KZJ2"/>
<dbReference type="CDD" id="cd00054">
    <property type="entry name" value="EGF_CA"/>
    <property type="match status" value="1"/>
</dbReference>
<feature type="domain" description="EGF-like" evidence="7">
    <location>
        <begin position="371"/>
        <end position="415"/>
    </location>
</feature>
<evidence type="ECO:0000256" key="2">
    <source>
        <dbReference type="ARBA" id="ARBA00022729"/>
    </source>
</evidence>
<dbReference type="GO" id="GO:0043235">
    <property type="term" value="C:receptor complex"/>
    <property type="evidence" value="ECO:0007669"/>
    <property type="project" value="TreeGrafter"/>
</dbReference>
<organism evidence="8 9">
    <name type="scientific">Rotaria magnacalcarata</name>
    <dbReference type="NCBI Taxonomy" id="392030"/>
    <lineage>
        <taxon>Eukaryota</taxon>
        <taxon>Metazoa</taxon>
        <taxon>Spiralia</taxon>
        <taxon>Gnathifera</taxon>
        <taxon>Rotifera</taxon>
        <taxon>Eurotatoria</taxon>
        <taxon>Bdelloidea</taxon>
        <taxon>Philodinida</taxon>
        <taxon>Philodinidae</taxon>
        <taxon>Rotaria</taxon>
    </lineage>
</organism>
<feature type="transmembrane region" description="Helical" evidence="5">
    <location>
        <begin position="466"/>
        <end position="488"/>
    </location>
</feature>
<sequence length="537" mass="57562">MTSSISTLVILVIFISYVNMVSSVSKNTTLFDNFTVEWVNFNLLTCALPNTVNISLMACLPSVLYKEMNDVDCLTTTAVNVDQTTCQSTTNAAAYISSSPITTKQPTIQTITNTKAQTSVSAAAVVSTLMVTTMSVTTEKQATTGKIGSSVIATSTPASSSATVTIGKTDTSTANISTFHSSTTTTTTTTTVITATPTTSTVITTTTTTTTVIADTTTTRTVITATPTTSTVITATTTTTTVIADTTTTSTVITATTTTSTVITATTTTTTVIADTTTTTTVIADTTTTTTTTTTTRATNTASTTTTTGYKNLFSCQNDSYIGTYCNISSDVCTVAQPCENGGTCFPNDTLLDGHYCECLTGYKGYNCENNEQACTESKCWHNGTCVPINATIASMNGLNFKCECIEGYDGTYCELGIDLCENITCENRGICQTVAMQWKCSCLDSAYYYGDLCQFKTNKLKIREILSSSFAFIAIGVISVTCGFVVVMDVLKYVFHIDPVECERDNYRKRREAQRRARRPIKPNQTKIALRFQYVS</sequence>
<feature type="domain" description="EGF-like" evidence="7">
    <location>
        <begin position="417"/>
        <end position="455"/>
    </location>
</feature>